<protein>
    <submittedName>
        <fullName evidence="1">Uncharacterized protein</fullName>
    </submittedName>
</protein>
<evidence type="ECO:0000313" key="2">
    <source>
        <dbReference type="Proteomes" id="UP000254512"/>
    </source>
</evidence>
<dbReference type="Proteomes" id="UP000254512">
    <property type="component" value="Unassembled WGS sequence"/>
</dbReference>
<proteinExistence type="predicted"/>
<dbReference type="InterPro" id="IPR036105">
    <property type="entry name" value="DiNase_FeMo-co_biosyn_sf"/>
</dbReference>
<reference evidence="1 2" key="1">
    <citation type="submission" date="2018-06" db="EMBL/GenBank/DDBJ databases">
        <authorList>
            <consortium name="Pathogen Informatics"/>
            <person name="Doyle S."/>
        </authorList>
    </citation>
    <scope>NUCLEOTIDE SEQUENCE [LARGE SCALE GENOMIC DNA]</scope>
    <source>
        <strain evidence="1 2">NCTC11645</strain>
    </source>
</reference>
<name>A0A377J7Z9_GRIHO</name>
<accession>A0A377J7Z9</accession>
<dbReference type="SUPFAM" id="SSF53146">
    <property type="entry name" value="Nitrogenase accessory factor-like"/>
    <property type="match status" value="1"/>
</dbReference>
<gene>
    <name evidence="1" type="ORF">NCTC11645_03399</name>
</gene>
<dbReference type="EMBL" id="UGHD01000003">
    <property type="protein sequence ID" value="STO98414.1"/>
    <property type="molecule type" value="Genomic_DNA"/>
</dbReference>
<organism evidence="1 2">
    <name type="scientific">Grimontia hollisae</name>
    <name type="common">Vibrio hollisae</name>
    <dbReference type="NCBI Taxonomy" id="673"/>
    <lineage>
        <taxon>Bacteria</taxon>
        <taxon>Pseudomonadati</taxon>
        <taxon>Pseudomonadota</taxon>
        <taxon>Gammaproteobacteria</taxon>
        <taxon>Vibrionales</taxon>
        <taxon>Vibrionaceae</taxon>
        <taxon>Grimontia</taxon>
    </lineage>
</organism>
<dbReference type="AlphaFoldDB" id="A0A377J7Z9"/>
<evidence type="ECO:0000313" key="1">
    <source>
        <dbReference type="EMBL" id="STO98414.1"/>
    </source>
</evidence>
<sequence>MLFAIPSCESSLSNHFAKAPQVMLWDNQTNTKRILERPQSSSCCVSIPAKLNTDSGST</sequence>
<dbReference type="STRING" id="673.AL542_00065"/>